<dbReference type="AlphaFoldDB" id="A0A0A9B8Y6"/>
<reference evidence="1" key="2">
    <citation type="journal article" date="2015" name="Data Brief">
        <title>Shoot transcriptome of the giant reed, Arundo donax.</title>
        <authorList>
            <person name="Barrero R.A."/>
            <person name="Guerrero F.D."/>
            <person name="Moolhuijzen P."/>
            <person name="Goolsby J.A."/>
            <person name="Tidwell J."/>
            <person name="Bellgard S.E."/>
            <person name="Bellgard M.I."/>
        </authorList>
    </citation>
    <scope>NUCLEOTIDE SEQUENCE</scope>
    <source>
        <tissue evidence="1">Shoot tissue taken approximately 20 cm above the soil surface</tissue>
    </source>
</reference>
<accession>A0A0A9B8Y6</accession>
<organism evidence="1">
    <name type="scientific">Arundo donax</name>
    <name type="common">Giant reed</name>
    <name type="synonym">Donax arundinaceus</name>
    <dbReference type="NCBI Taxonomy" id="35708"/>
    <lineage>
        <taxon>Eukaryota</taxon>
        <taxon>Viridiplantae</taxon>
        <taxon>Streptophyta</taxon>
        <taxon>Embryophyta</taxon>
        <taxon>Tracheophyta</taxon>
        <taxon>Spermatophyta</taxon>
        <taxon>Magnoliopsida</taxon>
        <taxon>Liliopsida</taxon>
        <taxon>Poales</taxon>
        <taxon>Poaceae</taxon>
        <taxon>PACMAD clade</taxon>
        <taxon>Arundinoideae</taxon>
        <taxon>Arundineae</taxon>
        <taxon>Arundo</taxon>
    </lineage>
</organism>
<reference evidence="1" key="1">
    <citation type="submission" date="2014-09" db="EMBL/GenBank/DDBJ databases">
        <authorList>
            <person name="Magalhaes I.L.F."/>
            <person name="Oliveira U."/>
            <person name="Santos F.R."/>
            <person name="Vidigal T.H.D.A."/>
            <person name="Brescovit A.D."/>
            <person name="Santos A.J."/>
        </authorList>
    </citation>
    <scope>NUCLEOTIDE SEQUENCE</scope>
    <source>
        <tissue evidence="1">Shoot tissue taken approximately 20 cm above the soil surface</tissue>
    </source>
</reference>
<proteinExistence type="predicted"/>
<dbReference type="EMBL" id="GBRH01242128">
    <property type="protein sequence ID" value="JAD55767.1"/>
    <property type="molecule type" value="Transcribed_RNA"/>
</dbReference>
<protein>
    <submittedName>
        <fullName evidence="1">Uncharacterized protein</fullName>
    </submittedName>
</protein>
<sequence>MLHLANCCSKTIHGYCGSRRLKCQRAASAPAPSSCGLADAHRPAKVQGLSKLRENQDSNCWGASFLYVYDFAGPT</sequence>
<evidence type="ECO:0000313" key="1">
    <source>
        <dbReference type="EMBL" id="JAD55767.1"/>
    </source>
</evidence>
<name>A0A0A9B8Y6_ARUDO</name>